<feature type="domain" description="UBX" evidence="3">
    <location>
        <begin position="351"/>
        <end position="442"/>
    </location>
</feature>
<name>W4JP57_HETIT</name>
<evidence type="ECO:0000313" key="5">
    <source>
        <dbReference type="Proteomes" id="UP000030671"/>
    </source>
</evidence>
<dbReference type="Gene3D" id="3.10.20.90">
    <property type="entry name" value="Phosphatidylinositol 3-kinase Catalytic Subunit, Chain A, domain 1"/>
    <property type="match status" value="1"/>
</dbReference>
<reference evidence="4 5" key="1">
    <citation type="journal article" date="2012" name="New Phytol.">
        <title>Insight into trade-off between wood decay and parasitism from the genome of a fungal forest pathogen.</title>
        <authorList>
            <person name="Olson A."/>
            <person name="Aerts A."/>
            <person name="Asiegbu F."/>
            <person name="Belbahri L."/>
            <person name="Bouzid O."/>
            <person name="Broberg A."/>
            <person name="Canback B."/>
            <person name="Coutinho P.M."/>
            <person name="Cullen D."/>
            <person name="Dalman K."/>
            <person name="Deflorio G."/>
            <person name="van Diepen L.T."/>
            <person name="Dunand C."/>
            <person name="Duplessis S."/>
            <person name="Durling M."/>
            <person name="Gonthier P."/>
            <person name="Grimwood J."/>
            <person name="Fossdal C.G."/>
            <person name="Hansson D."/>
            <person name="Henrissat B."/>
            <person name="Hietala A."/>
            <person name="Himmelstrand K."/>
            <person name="Hoffmeister D."/>
            <person name="Hogberg N."/>
            <person name="James T.Y."/>
            <person name="Karlsson M."/>
            <person name="Kohler A."/>
            <person name="Kues U."/>
            <person name="Lee Y.H."/>
            <person name="Lin Y.C."/>
            <person name="Lind M."/>
            <person name="Lindquist E."/>
            <person name="Lombard V."/>
            <person name="Lucas S."/>
            <person name="Lunden K."/>
            <person name="Morin E."/>
            <person name="Murat C."/>
            <person name="Park J."/>
            <person name="Raffaello T."/>
            <person name="Rouze P."/>
            <person name="Salamov A."/>
            <person name="Schmutz J."/>
            <person name="Solheim H."/>
            <person name="Stahlberg J."/>
            <person name="Velez H."/>
            <person name="de Vries R.P."/>
            <person name="Wiebenga A."/>
            <person name="Woodward S."/>
            <person name="Yakovlev I."/>
            <person name="Garbelotto M."/>
            <person name="Martin F."/>
            <person name="Grigoriev I.V."/>
            <person name="Stenlid J."/>
        </authorList>
    </citation>
    <scope>NUCLEOTIDE SEQUENCE [LARGE SCALE GENOMIC DNA]</scope>
    <source>
        <strain evidence="4 5">TC 32-1</strain>
    </source>
</reference>
<dbReference type="SUPFAM" id="SSF52833">
    <property type="entry name" value="Thioredoxin-like"/>
    <property type="match status" value="1"/>
</dbReference>
<gene>
    <name evidence="4" type="ORF">HETIRDRAFT_455980</name>
</gene>
<organism evidence="4 5">
    <name type="scientific">Heterobasidion irregulare (strain TC 32-1)</name>
    <dbReference type="NCBI Taxonomy" id="747525"/>
    <lineage>
        <taxon>Eukaryota</taxon>
        <taxon>Fungi</taxon>
        <taxon>Dikarya</taxon>
        <taxon>Basidiomycota</taxon>
        <taxon>Agaricomycotina</taxon>
        <taxon>Agaricomycetes</taxon>
        <taxon>Russulales</taxon>
        <taxon>Bondarzewiaceae</taxon>
        <taxon>Heterobasidion</taxon>
        <taxon>Heterobasidion annosum species complex</taxon>
    </lineage>
</organism>
<keyword evidence="1" id="KW-0175">Coiled coil</keyword>
<protein>
    <recommendedName>
        <fullName evidence="3">UBX domain-containing protein</fullName>
    </recommendedName>
</protein>
<dbReference type="InterPro" id="IPR006577">
    <property type="entry name" value="UAS"/>
</dbReference>
<dbReference type="Pfam" id="PF00789">
    <property type="entry name" value="UBX"/>
    <property type="match status" value="1"/>
</dbReference>
<dbReference type="PROSITE" id="PS50033">
    <property type="entry name" value="UBX"/>
    <property type="match status" value="1"/>
</dbReference>
<dbReference type="AlphaFoldDB" id="W4JP57"/>
<dbReference type="KEGG" id="hir:HETIRDRAFT_455980"/>
<dbReference type="FunCoup" id="W4JP57">
    <property type="interactions" value="819"/>
</dbReference>
<dbReference type="PANTHER" id="PTHR23322:SF1">
    <property type="entry name" value="FAS-ASSOCIATED FACTOR 2"/>
    <property type="match status" value="1"/>
</dbReference>
<dbReference type="InterPro" id="IPR029071">
    <property type="entry name" value="Ubiquitin-like_domsf"/>
</dbReference>
<proteinExistence type="predicted"/>
<dbReference type="SMART" id="SM00594">
    <property type="entry name" value="UAS"/>
    <property type="match status" value="1"/>
</dbReference>
<feature type="compositionally biased region" description="Low complexity" evidence="2">
    <location>
        <begin position="208"/>
        <end position="225"/>
    </location>
</feature>
<dbReference type="Proteomes" id="UP000030671">
    <property type="component" value="Unassembled WGS sequence"/>
</dbReference>
<dbReference type="GeneID" id="20676685"/>
<sequence length="494" mass="55132">MLSILVFPFHVVASIIRFVFGTLRIPLPQWRFSSLNFYRPLGGRGAPPSYDPYSVADRWVRSLEDETGALCMSRARVGSTATFSGSHSAGSSNTSALPSSANIRGRYGSTSRKILPDFFLGSYEETLQTCQREAKIGCIVLVSNEHDDVAEFKRNTLTDPILVDLMHTNDFLVWGGDVRDREGWSAAQKLQVTTYPFVAFLALQPSRGSSSFNSSSNTRASASPSLTVLSRHQGRSSSSGPTSPTTLVDHITHQLLPRVSPFLERIKHSIRERELERRLREEQDRAFAESARRDREKIDALVLSEKLAEEARRAEEDRIAREKAESARRENIKAVWRHQAREALIPPEPVDGPDLIRVSFRLPDGRRLVRILRPTDTVTALYCFVDTHVVPPSSTGISTDADNEKLPTPTSGELGLEGLIELSNMDADDWWGFKLFLAYPRRDISWSPDVRLGGIEGLDRGGQIVVEFVDKVRGDIGRQDEGGDEDGYDTEEST</sequence>
<dbReference type="InterPro" id="IPR036249">
    <property type="entry name" value="Thioredoxin-like_sf"/>
</dbReference>
<dbReference type="Gene3D" id="3.40.30.10">
    <property type="entry name" value="Glutaredoxin"/>
    <property type="match status" value="1"/>
</dbReference>
<dbReference type="InParanoid" id="W4JP57"/>
<dbReference type="STRING" id="747525.W4JP57"/>
<dbReference type="SUPFAM" id="SSF54236">
    <property type="entry name" value="Ubiquitin-like"/>
    <property type="match status" value="1"/>
</dbReference>
<feature type="compositionally biased region" description="Low complexity" evidence="2">
    <location>
        <begin position="236"/>
        <end position="246"/>
    </location>
</feature>
<evidence type="ECO:0000256" key="2">
    <source>
        <dbReference type="SAM" id="MobiDB-lite"/>
    </source>
</evidence>
<dbReference type="OrthoDB" id="1026733at2759"/>
<dbReference type="InterPro" id="IPR050730">
    <property type="entry name" value="UBX_domain-protein"/>
</dbReference>
<evidence type="ECO:0000259" key="3">
    <source>
        <dbReference type="PROSITE" id="PS50033"/>
    </source>
</evidence>
<dbReference type="GO" id="GO:0043130">
    <property type="term" value="F:ubiquitin binding"/>
    <property type="evidence" value="ECO:0007669"/>
    <property type="project" value="TreeGrafter"/>
</dbReference>
<dbReference type="eggNOG" id="KOG1363">
    <property type="taxonomic scope" value="Eukaryota"/>
</dbReference>
<dbReference type="HOGENOM" id="CLU_020031_1_0_1"/>
<dbReference type="PANTHER" id="PTHR23322">
    <property type="entry name" value="FAS-ASSOCIATED PROTEIN"/>
    <property type="match status" value="1"/>
</dbReference>
<keyword evidence="5" id="KW-1185">Reference proteome</keyword>
<accession>W4JP57</accession>
<evidence type="ECO:0000256" key="1">
    <source>
        <dbReference type="ARBA" id="ARBA00023054"/>
    </source>
</evidence>
<dbReference type="GO" id="GO:0005783">
    <property type="term" value="C:endoplasmic reticulum"/>
    <property type="evidence" value="ECO:0007669"/>
    <property type="project" value="TreeGrafter"/>
</dbReference>
<dbReference type="InterPro" id="IPR001012">
    <property type="entry name" value="UBX_dom"/>
</dbReference>
<feature type="region of interest" description="Disordered" evidence="2">
    <location>
        <begin position="208"/>
        <end position="247"/>
    </location>
</feature>
<evidence type="ECO:0000313" key="4">
    <source>
        <dbReference type="EMBL" id="ETW75342.1"/>
    </source>
</evidence>
<dbReference type="GO" id="GO:0036503">
    <property type="term" value="P:ERAD pathway"/>
    <property type="evidence" value="ECO:0007669"/>
    <property type="project" value="TreeGrafter"/>
</dbReference>
<dbReference type="RefSeq" id="XP_009552771.1">
    <property type="nucleotide sequence ID" value="XM_009554476.1"/>
</dbReference>
<dbReference type="EMBL" id="KI925466">
    <property type="protein sequence ID" value="ETW75342.1"/>
    <property type="molecule type" value="Genomic_DNA"/>
</dbReference>